<sequence length="170" mass="19103">MFSAVKWKGLNIKINGKYITHLRFAEDIVIVAETLEDLSTMLKDLSRASIRVGLWTMVWACVMAYGTETWSLIMDVIRKLNVTQSAVERAVLEVFDYDVEVAVGRAHSLAEKLFSGDCEPEDSVAKPPTGWTDDLLRFAGIRWMQVAQRRADLCGEAWRRPMSSSETSAG</sequence>
<dbReference type="OrthoDB" id="7480412at2759"/>
<dbReference type="AlphaFoldDB" id="A0A6J2KMT3"/>
<proteinExistence type="predicted"/>
<gene>
    <name evidence="2" type="primary">LOC114252014</name>
</gene>
<keyword evidence="1" id="KW-1185">Reference proteome</keyword>
<reference evidence="2" key="1">
    <citation type="submission" date="2025-08" db="UniProtKB">
        <authorList>
            <consortium name="RefSeq"/>
        </authorList>
    </citation>
    <scope>IDENTIFICATION</scope>
    <source>
        <tissue evidence="2">Silk gland</tissue>
    </source>
</reference>
<dbReference type="GeneID" id="114252014"/>
<dbReference type="KEGG" id="bman:114252014"/>
<name>A0A6J2KMT3_BOMMA</name>
<evidence type="ECO:0000313" key="1">
    <source>
        <dbReference type="Proteomes" id="UP000504629"/>
    </source>
</evidence>
<dbReference type="Proteomes" id="UP000504629">
    <property type="component" value="Unplaced"/>
</dbReference>
<evidence type="ECO:0000313" key="2">
    <source>
        <dbReference type="RefSeq" id="XP_028042287.1"/>
    </source>
</evidence>
<accession>A0A6J2KMT3</accession>
<dbReference type="RefSeq" id="XP_028042287.1">
    <property type="nucleotide sequence ID" value="XM_028186486.1"/>
</dbReference>
<organism evidence="1 2">
    <name type="scientific">Bombyx mandarina</name>
    <name type="common">Wild silk moth</name>
    <name type="synonym">Wild silkworm</name>
    <dbReference type="NCBI Taxonomy" id="7092"/>
    <lineage>
        <taxon>Eukaryota</taxon>
        <taxon>Metazoa</taxon>
        <taxon>Ecdysozoa</taxon>
        <taxon>Arthropoda</taxon>
        <taxon>Hexapoda</taxon>
        <taxon>Insecta</taxon>
        <taxon>Pterygota</taxon>
        <taxon>Neoptera</taxon>
        <taxon>Endopterygota</taxon>
        <taxon>Lepidoptera</taxon>
        <taxon>Glossata</taxon>
        <taxon>Ditrysia</taxon>
        <taxon>Bombycoidea</taxon>
        <taxon>Bombycidae</taxon>
        <taxon>Bombycinae</taxon>
        <taxon>Bombyx</taxon>
    </lineage>
</organism>
<protein>
    <submittedName>
        <fullName evidence="2">Uncharacterized protein LOC114252014</fullName>
    </submittedName>
</protein>